<keyword evidence="2 15" id="KW-0813">Transport</keyword>
<dbReference type="GO" id="GO:0046872">
    <property type="term" value="F:metal ion binding"/>
    <property type="evidence" value="ECO:0007669"/>
    <property type="project" value="UniProtKB-KW"/>
</dbReference>
<feature type="transmembrane region" description="Helical" evidence="15">
    <location>
        <begin position="411"/>
        <end position="437"/>
    </location>
</feature>
<dbReference type="NCBIfam" id="TIGR00437">
    <property type="entry name" value="feoB"/>
    <property type="match status" value="1"/>
</dbReference>
<dbReference type="Pfam" id="PF07664">
    <property type="entry name" value="FeoB_C"/>
    <property type="match status" value="1"/>
</dbReference>
<evidence type="ECO:0000256" key="1">
    <source>
        <dbReference type="ARBA" id="ARBA00004651"/>
    </source>
</evidence>
<keyword evidence="3" id="KW-1003">Cell membrane</keyword>
<feature type="binding site" evidence="13">
    <location>
        <begin position="13"/>
        <end position="20"/>
    </location>
    <ligand>
        <name>GTP</name>
        <dbReference type="ChEBI" id="CHEBI:37565"/>
        <label>1</label>
    </ligand>
</feature>
<keyword evidence="11 15" id="KW-0472">Membrane</keyword>
<dbReference type="GO" id="GO:0015093">
    <property type="term" value="F:ferrous iron transmembrane transporter activity"/>
    <property type="evidence" value="ECO:0007669"/>
    <property type="project" value="UniProtKB-UniRule"/>
</dbReference>
<keyword evidence="10 13" id="KW-0342">GTP-binding</keyword>
<dbReference type="CDD" id="cd01879">
    <property type="entry name" value="FeoB"/>
    <property type="match status" value="1"/>
</dbReference>
<keyword evidence="6 13" id="KW-0547">Nucleotide-binding</keyword>
<dbReference type="InterPro" id="IPR050860">
    <property type="entry name" value="FeoB_GTPase"/>
</dbReference>
<keyword evidence="7 15" id="KW-1133">Transmembrane helix</keyword>
<feature type="binding site" evidence="13">
    <location>
        <begin position="59"/>
        <end position="62"/>
    </location>
    <ligand>
        <name>GTP</name>
        <dbReference type="ChEBI" id="CHEBI:37565"/>
        <label>1</label>
    </ligand>
</feature>
<dbReference type="GO" id="GO:0005886">
    <property type="term" value="C:plasma membrane"/>
    <property type="evidence" value="ECO:0007669"/>
    <property type="project" value="UniProtKB-SubCell"/>
</dbReference>
<evidence type="ECO:0000313" key="18">
    <source>
        <dbReference type="EMBL" id="VEI00500.1"/>
    </source>
</evidence>
<dbReference type="InterPro" id="IPR011642">
    <property type="entry name" value="Gate_dom"/>
</dbReference>
<protein>
    <recommendedName>
        <fullName evidence="12 15">Ferrous iron transport protein B</fullName>
    </recommendedName>
</protein>
<evidence type="ECO:0000256" key="12">
    <source>
        <dbReference type="NCBIfam" id="TIGR00437"/>
    </source>
</evidence>
<reference evidence="17 19" key="1">
    <citation type="submission" date="2014-07" db="EMBL/GenBank/DDBJ databases">
        <authorList>
            <person name="Pisani N.G."/>
            <person name="Newman J.D."/>
        </authorList>
    </citation>
    <scope>NUCLEOTIDE SEQUENCE [LARGE SCALE GENOMIC DNA]</scope>
    <source>
        <strain evidence="17 19">LMG 24720</strain>
    </source>
</reference>
<dbReference type="GO" id="GO:0005525">
    <property type="term" value="F:GTP binding"/>
    <property type="evidence" value="ECO:0007669"/>
    <property type="project" value="UniProtKB-KW"/>
</dbReference>
<evidence type="ECO:0000313" key="19">
    <source>
        <dbReference type="Proteomes" id="UP000028349"/>
    </source>
</evidence>
<keyword evidence="14" id="KW-0479">Metal-binding</keyword>
<dbReference type="NCBIfam" id="TIGR00231">
    <property type="entry name" value="small_GTP"/>
    <property type="match status" value="1"/>
</dbReference>
<evidence type="ECO:0000256" key="6">
    <source>
        <dbReference type="ARBA" id="ARBA00022741"/>
    </source>
</evidence>
<evidence type="ECO:0000313" key="20">
    <source>
        <dbReference type="Proteomes" id="UP000270036"/>
    </source>
</evidence>
<keyword evidence="9" id="KW-0406">Ion transport</keyword>
<evidence type="ECO:0000256" key="2">
    <source>
        <dbReference type="ARBA" id="ARBA00022448"/>
    </source>
</evidence>
<keyword evidence="8 15" id="KW-0408">Iron</keyword>
<keyword evidence="5 15" id="KW-0812">Transmembrane</keyword>
<evidence type="ECO:0000256" key="3">
    <source>
        <dbReference type="ARBA" id="ARBA00022475"/>
    </source>
</evidence>
<dbReference type="Pfam" id="PF07670">
    <property type="entry name" value="Gate"/>
    <property type="match status" value="2"/>
</dbReference>
<evidence type="ECO:0000256" key="8">
    <source>
        <dbReference type="ARBA" id="ARBA00023004"/>
    </source>
</evidence>
<dbReference type="EMBL" id="LR134441">
    <property type="protein sequence ID" value="VEI00500.1"/>
    <property type="molecule type" value="Genomic_DNA"/>
</dbReference>
<dbReference type="Pfam" id="PF02421">
    <property type="entry name" value="FeoB_N"/>
    <property type="match status" value="1"/>
</dbReference>
<feature type="binding site" evidence="14">
    <location>
        <position position="24"/>
    </location>
    <ligand>
        <name>Mg(2+)</name>
        <dbReference type="ChEBI" id="CHEBI:18420"/>
        <label>2</label>
    </ligand>
</feature>
<keyword evidence="4 15" id="KW-0410">Iron transport</keyword>
<evidence type="ECO:0000256" key="4">
    <source>
        <dbReference type="ARBA" id="ARBA00022496"/>
    </source>
</evidence>
<dbReference type="PROSITE" id="PS51711">
    <property type="entry name" value="G_FEOB"/>
    <property type="match status" value="1"/>
</dbReference>
<gene>
    <name evidence="18" type="primary">feoB</name>
    <name evidence="17" type="ORF">HY04_05650</name>
    <name evidence="18" type="ORF">NCTC13489_02144</name>
</gene>
<dbReference type="InterPro" id="IPR003373">
    <property type="entry name" value="Fe2_transport_prot-B"/>
</dbReference>
<evidence type="ECO:0000256" key="10">
    <source>
        <dbReference type="ARBA" id="ARBA00023134"/>
    </source>
</evidence>
<dbReference type="Proteomes" id="UP000028349">
    <property type="component" value="Unassembled WGS sequence"/>
</dbReference>
<evidence type="ECO:0000259" key="16">
    <source>
        <dbReference type="PROSITE" id="PS51711"/>
    </source>
</evidence>
<accession>A0A3S4UU77</accession>
<dbReference type="PANTHER" id="PTHR43185:SF1">
    <property type="entry name" value="FE(2+) TRANSPORTER FEOB"/>
    <property type="match status" value="1"/>
</dbReference>
<comment type="function">
    <text evidence="15">Probable transporter of a GTP-driven Fe(2+) uptake system.</text>
</comment>
<comment type="similarity">
    <text evidence="15">Belongs to the TRAFAC class TrmE-Era-EngA-EngB-Septin-like GTPase superfamily. FeoB GTPase (TC 9.A.8) family.</text>
</comment>
<evidence type="ECO:0000256" key="5">
    <source>
        <dbReference type="ARBA" id="ARBA00022692"/>
    </source>
</evidence>
<feature type="transmembrane region" description="Helical" evidence="15">
    <location>
        <begin position="508"/>
        <end position="529"/>
    </location>
</feature>
<feature type="transmembrane region" description="Helical" evidence="15">
    <location>
        <begin position="618"/>
        <end position="644"/>
    </location>
</feature>
<comment type="subcellular location">
    <subcellularLocation>
        <location evidence="15">Cell inner membrane</location>
        <topology evidence="15">Multi-pass membrane protein</topology>
    </subcellularLocation>
    <subcellularLocation>
        <location evidence="1">Cell membrane</location>
        <topology evidence="1">Multi-pass membrane protein</topology>
    </subcellularLocation>
</comment>
<feature type="transmembrane region" description="Helical" evidence="15">
    <location>
        <begin position="332"/>
        <end position="357"/>
    </location>
</feature>
<evidence type="ECO:0000313" key="17">
    <source>
        <dbReference type="EMBL" id="KEY18010.1"/>
    </source>
</evidence>
<dbReference type="KEGG" id="cant:NCTC13489_02144"/>
<organism evidence="18 20">
    <name type="scientific">Kaistella antarctica</name>
    <dbReference type="NCBI Taxonomy" id="266748"/>
    <lineage>
        <taxon>Bacteria</taxon>
        <taxon>Pseudomonadati</taxon>
        <taxon>Bacteroidota</taxon>
        <taxon>Flavobacteriia</taxon>
        <taxon>Flavobacteriales</taxon>
        <taxon>Weeksellaceae</taxon>
        <taxon>Chryseobacterium group</taxon>
        <taxon>Kaistella</taxon>
    </lineage>
</organism>
<dbReference type="PANTHER" id="PTHR43185">
    <property type="entry name" value="FERROUS IRON TRANSPORT PROTEIN B"/>
    <property type="match status" value="1"/>
</dbReference>
<feature type="transmembrane region" description="Helical" evidence="15">
    <location>
        <begin position="449"/>
        <end position="470"/>
    </location>
</feature>
<dbReference type="RefSeq" id="WP_034718014.1">
    <property type="nucleotide sequence ID" value="NZ_FOIX01000001.1"/>
</dbReference>
<evidence type="ECO:0000256" key="13">
    <source>
        <dbReference type="PIRSR" id="PIRSR603373-1"/>
    </source>
</evidence>
<dbReference type="EMBL" id="JPEP01000002">
    <property type="protein sequence ID" value="KEY18010.1"/>
    <property type="molecule type" value="Genomic_DNA"/>
</dbReference>
<sequence>MKTSNKKQILLVGNPNVGKSTVFNLLCNKKQKTGNYAGVTVASHSGDYDYQGENIEIIDLPGSYSIYPSSEDEAILSKFLIKEQDQYSGVVYILEALSIKRGLLLFQQIQDLGIPTLLVVNQIDQAERRGIKIDIDQLSKELNVTVLQANAKENQGIEELRAEIHKGSFTKSDTVSFDIPTEHKGLVFKILAETKEENQYKIWTLLSSDTYLGKIETVHEQLNNDEVKCLVPKRLQTQETIRRYQEIDKIITKVLFKKPQFKELLTEKLDKVLVHPIWGYVIFGFILLIIFQSVFFLAEYPMNWISEFFLWFSSFANAHLPAGPINSLLANGIIPGVGGIMVFAPQIGILLYFLYLLEDSGYMARVIFLMDRFLRPFGLNGKSIVPLVSGTACAIPAIMSTRNIENVKERLITILVTPFMTCSARLPVYSIIIGLIIPNKYFIGISYKAIALMAMYFLGFFTSLIAALILKKVIKSTAKSFLVMDLPSYKMPLFGYDFKIVLGKVWEFITGAGKIIFLFSIVIWFFSYIGPKQNDDEFVATDVKLEQSYLAKMGKSIEPAIAPLGYDWKMGVGILTSFVAREVFVGTMSTLYSLDDEAPEGTIIEKMRSDRKPNGDKVYSFATGISILFFYAFAMQCVSTLAVVYRETKSWKWTMAQLFGMSGLAYIASLIVYQILK</sequence>
<feature type="transmembrane region" description="Helical" evidence="15">
    <location>
        <begin position="656"/>
        <end position="676"/>
    </location>
</feature>
<feature type="domain" description="FeoB-type G" evidence="16">
    <location>
        <begin position="6"/>
        <end position="170"/>
    </location>
</feature>
<reference evidence="18 20" key="2">
    <citation type="submission" date="2018-12" db="EMBL/GenBank/DDBJ databases">
        <authorList>
            <consortium name="Pathogen Informatics"/>
        </authorList>
    </citation>
    <scope>NUCLEOTIDE SEQUENCE [LARGE SCALE GENOMIC DNA]</scope>
    <source>
        <strain evidence="18 20">NCTC13489</strain>
    </source>
</reference>
<evidence type="ECO:0000256" key="14">
    <source>
        <dbReference type="PIRSR" id="PIRSR603373-2"/>
    </source>
</evidence>
<dbReference type="Gene3D" id="3.40.50.300">
    <property type="entry name" value="P-loop containing nucleotide triphosphate hydrolases"/>
    <property type="match status" value="1"/>
</dbReference>
<dbReference type="InterPro" id="IPR011640">
    <property type="entry name" value="Fe2_transport_prot_B_C"/>
</dbReference>
<proteinExistence type="inferred from homology"/>
<dbReference type="SUPFAM" id="SSF52540">
    <property type="entry name" value="P-loop containing nucleoside triphosphate hydrolases"/>
    <property type="match status" value="1"/>
</dbReference>
<feature type="transmembrane region" description="Helical" evidence="15">
    <location>
        <begin position="377"/>
        <end position="399"/>
    </location>
</feature>
<evidence type="ECO:0000256" key="9">
    <source>
        <dbReference type="ARBA" id="ARBA00023065"/>
    </source>
</evidence>
<dbReference type="InterPro" id="IPR027417">
    <property type="entry name" value="P-loop_NTPase"/>
</dbReference>
<feature type="binding site" evidence="13">
    <location>
        <begin position="121"/>
        <end position="124"/>
    </location>
    <ligand>
        <name>GTP</name>
        <dbReference type="ChEBI" id="CHEBI:37565"/>
        <label>1</label>
    </ligand>
</feature>
<feature type="transmembrane region" description="Helical" evidence="15">
    <location>
        <begin position="277"/>
        <end position="298"/>
    </location>
</feature>
<name>A0A3S4UU77_9FLAO</name>
<dbReference type="OrthoDB" id="9809127at2"/>
<dbReference type="InterPro" id="IPR005225">
    <property type="entry name" value="Small_GTP-bd"/>
</dbReference>
<dbReference type="InterPro" id="IPR030389">
    <property type="entry name" value="G_FEOB_dom"/>
</dbReference>
<dbReference type="AlphaFoldDB" id="A0A3S4UU77"/>
<evidence type="ECO:0000256" key="11">
    <source>
        <dbReference type="ARBA" id="ARBA00023136"/>
    </source>
</evidence>
<dbReference type="Proteomes" id="UP000270036">
    <property type="component" value="Chromosome"/>
</dbReference>
<evidence type="ECO:0000256" key="15">
    <source>
        <dbReference type="RuleBase" id="RU362098"/>
    </source>
</evidence>
<dbReference type="STRING" id="266748.HY04_05650"/>
<keyword evidence="19" id="KW-1185">Reference proteome</keyword>
<keyword evidence="14" id="KW-0460">Magnesium</keyword>
<evidence type="ECO:0000256" key="7">
    <source>
        <dbReference type="ARBA" id="ARBA00022989"/>
    </source>
</evidence>